<evidence type="ECO:0000256" key="4">
    <source>
        <dbReference type="ARBA" id="ARBA00022692"/>
    </source>
</evidence>
<dbReference type="Pfam" id="PF03547">
    <property type="entry name" value="Mem_trans"/>
    <property type="match status" value="2"/>
</dbReference>
<dbReference type="GO" id="GO:0016020">
    <property type="term" value="C:membrane"/>
    <property type="evidence" value="ECO:0007669"/>
    <property type="project" value="UniProtKB-SubCell"/>
</dbReference>
<keyword evidence="4 7" id="KW-0812">Transmembrane</keyword>
<evidence type="ECO:0000313" key="10">
    <source>
        <dbReference type="Proteomes" id="UP000219068"/>
    </source>
</evidence>
<dbReference type="InterPro" id="IPR004776">
    <property type="entry name" value="Mem_transp_PIN-like"/>
</dbReference>
<feature type="transmembrane region" description="Helical" evidence="7">
    <location>
        <begin position="32"/>
        <end position="54"/>
    </location>
</feature>
<dbReference type="RefSeq" id="WP_062951881.1">
    <property type="nucleotide sequence ID" value="NZ_JALLPZ010000001.1"/>
</dbReference>
<feature type="transmembrane region" description="Helical" evidence="7">
    <location>
        <begin position="268"/>
        <end position="290"/>
    </location>
</feature>
<evidence type="ECO:0000256" key="2">
    <source>
        <dbReference type="ARBA" id="ARBA00022448"/>
    </source>
</evidence>
<dbReference type="Proteomes" id="UP000252266">
    <property type="component" value="Unassembled WGS sequence"/>
</dbReference>
<feature type="transmembrane region" description="Helical" evidence="7">
    <location>
        <begin position="214"/>
        <end position="235"/>
    </location>
</feature>
<evidence type="ECO:0000313" key="11">
    <source>
        <dbReference type="Proteomes" id="UP000252266"/>
    </source>
</evidence>
<keyword evidence="5 7" id="KW-1133">Transmembrane helix</keyword>
<feature type="transmembrane region" description="Helical" evidence="7">
    <location>
        <begin position="241"/>
        <end position="261"/>
    </location>
</feature>
<dbReference type="EMBL" id="OBMM01000001">
    <property type="protein sequence ID" value="SOB93843.1"/>
    <property type="molecule type" value="Genomic_DNA"/>
</dbReference>
<keyword evidence="2" id="KW-0813">Transport</keyword>
<feature type="transmembrane region" description="Helical" evidence="7">
    <location>
        <begin position="6"/>
        <end position="23"/>
    </location>
</feature>
<gene>
    <name evidence="9" type="ORF">SAMN05428964_101850</name>
    <name evidence="8" type="ORF">TH44_20680</name>
</gene>
<accession>A0A154KTB8</accession>
<keyword evidence="6 7" id="KW-0472">Membrane</keyword>
<evidence type="ECO:0000256" key="3">
    <source>
        <dbReference type="ARBA" id="ARBA00022475"/>
    </source>
</evidence>
<evidence type="ECO:0000313" key="8">
    <source>
        <dbReference type="EMBL" id="RCK45930.1"/>
    </source>
</evidence>
<reference evidence="9 10" key="2">
    <citation type="submission" date="2017-08" db="EMBL/GenBank/DDBJ databases">
        <authorList>
            <person name="de Groot N.N."/>
        </authorList>
    </citation>
    <scope>NUCLEOTIDE SEQUENCE [LARGE SCALE GENOMIC DNA]</scope>
    <source>
        <strain evidence="9 10">USBA 78</strain>
    </source>
</reference>
<evidence type="ECO:0000256" key="7">
    <source>
        <dbReference type="SAM" id="Phobius"/>
    </source>
</evidence>
<dbReference type="Proteomes" id="UP000219068">
    <property type="component" value="Unassembled WGS sequence"/>
</dbReference>
<evidence type="ECO:0000256" key="6">
    <source>
        <dbReference type="ARBA" id="ARBA00023136"/>
    </source>
</evidence>
<dbReference type="PANTHER" id="PTHR36838:SF1">
    <property type="entry name" value="SLR1864 PROTEIN"/>
    <property type="match status" value="1"/>
</dbReference>
<feature type="transmembrane region" description="Helical" evidence="7">
    <location>
        <begin position="120"/>
        <end position="143"/>
    </location>
</feature>
<dbReference type="GO" id="GO:0055085">
    <property type="term" value="P:transmembrane transport"/>
    <property type="evidence" value="ECO:0007669"/>
    <property type="project" value="InterPro"/>
</dbReference>
<evidence type="ECO:0000256" key="5">
    <source>
        <dbReference type="ARBA" id="ARBA00022989"/>
    </source>
</evidence>
<evidence type="ECO:0000256" key="1">
    <source>
        <dbReference type="ARBA" id="ARBA00004141"/>
    </source>
</evidence>
<keyword evidence="3" id="KW-1003">Cell membrane</keyword>
<feature type="transmembrane region" description="Helical" evidence="7">
    <location>
        <begin position="155"/>
        <end position="176"/>
    </location>
</feature>
<dbReference type="EMBL" id="JPWJ01000013">
    <property type="protein sequence ID" value="RCK45930.1"/>
    <property type="molecule type" value="Genomic_DNA"/>
</dbReference>
<sequence length="291" mass="30955">MFADIFAILAPVFITTGLGYIWARSGRHFDTGLVTSIVTYFATPCLTFAALATVDLGADALVSMGTAALAANIIFVLIGWPILKVFKLAPRTYLQSLAWPNVGNVGLPLCMLAYGQDGLALSVAFFAVYVVLQLTIGVAFVSGSFSLKSIIKMPIIPATLIATGFLATNTEVPAWLYNTTNLIGQLTIPLMLFTLGVSLARLRPVSLARSTALSMLRLAMGFAVGVGLSEVMGLTGIERGVVILQCSMPVAVFCYLFAQLYNREPEEVAGVVISSSFLAAIALPGLLWYVL</sequence>
<organism evidence="8 11">
    <name type="scientific">Thalassospira xiamenensis</name>
    <dbReference type="NCBI Taxonomy" id="220697"/>
    <lineage>
        <taxon>Bacteria</taxon>
        <taxon>Pseudomonadati</taxon>
        <taxon>Pseudomonadota</taxon>
        <taxon>Alphaproteobacteria</taxon>
        <taxon>Rhodospirillales</taxon>
        <taxon>Thalassospiraceae</taxon>
        <taxon>Thalassospira</taxon>
    </lineage>
</organism>
<reference evidence="8 11" key="1">
    <citation type="submission" date="2014-07" db="EMBL/GenBank/DDBJ databases">
        <title>Draft genome sequence of Thalassospira xiamenensis IB13.</title>
        <authorList>
            <person name="Lai Q."/>
            <person name="Shao Z."/>
        </authorList>
    </citation>
    <scope>NUCLEOTIDE SEQUENCE [LARGE SCALE GENOMIC DNA]</scope>
    <source>
        <strain evidence="8 11">IB13</strain>
    </source>
</reference>
<proteinExistence type="predicted"/>
<name>A0A154KTB8_9PROT</name>
<dbReference type="AlphaFoldDB" id="A0A154KTB8"/>
<evidence type="ECO:0000313" key="9">
    <source>
        <dbReference type="EMBL" id="SOB93843.1"/>
    </source>
</evidence>
<dbReference type="PANTHER" id="PTHR36838">
    <property type="entry name" value="AUXIN EFFLUX CARRIER FAMILY PROTEIN"/>
    <property type="match status" value="1"/>
</dbReference>
<protein>
    <submittedName>
        <fullName evidence="8">Transporter</fullName>
    </submittedName>
</protein>
<comment type="subcellular location">
    <subcellularLocation>
        <location evidence="1">Membrane</location>
        <topology evidence="1">Multi-pass membrane protein</topology>
    </subcellularLocation>
</comment>
<feature type="transmembrane region" description="Helical" evidence="7">
    <location>
        <begin position="60"/>
        <end position="80"/>
    </location>
</feature>
<feature type="transmembrane region" description="Helical" evidence="7">
    <location>
        <begin position="182"/>
        <end position="202"/>
    </location>
</feature>